<keyword evidence="3" id="KW-1185">Reference proteome</keyword>
<gene>
    <name evidence="2" type="ORF">FBUS_07676</name>
</gene>
<feature type="region of interest" description="Disordered" evidence="1">
    <location>
        <begin position="201"/>
        <end position="221"/>
    </location>
</feature>
<organism evidence="2 3">
    <name type="scientific">Fasciolopsis buskii</name>
    <dbReference type="NCBI Taxonomy" id="27845"/>
    <lineage>
        <taxon>Eukaryota</taxon>
        <taxon>Metazoa</taxon>
        <taxon>Spiralia</taxon>
        <taxon>Lophotrochozoa</taxon>
        <taxon>Platyhelminthes</taxon>
        <taxon>Trematoda</taxon>
        <taxon>Digenea</taxon>
        <taxon>Plagiorchiida</taxon>
        <taxon>Echinostomata</taxon>
        <taxon>Echinostomatoidea</taxon>
        <taxon>Fasciolidae</taxon>
        <taxon>Fasciolopsis</taxon>
    </lineage>
</organism>
<dbReference type="InterPro" id="IPR009057">
    <property type="entry name" value="Homeodomain-like_sf"/>
</dbReference>
<feature type="non-terminal residue" evidence="2">
    <location>
        <position position="239"/>
    </location>
</feature>
<reference evidence="2" key="1">
    <citation type="submission" date="2019-05" db="EMBL/GenBank/DDBJ databases">
        <title>Annotation for the trematode Fasciolopsis buski.</title>
        <authorList>
            <person name="Choi Y.-J."/>
        </authorList>
    </citation>
    <scope>NUCLEOTIDE SEQUENCE</scope>
    <source>
        <strain evidence="2">HT</strain>
        <tissue evidence="2">Whole worm</tissue>
    </source>
</reference>
<sequence>NTPRHWTADQVRLFAHALRLHGKDFHTIQREFFGGRNLNTSAPSGSTGSNSGQTNSGRTRGRGGGRRKVLTTGSVKSTVKEDDEVKPEDCREETSGSTDDPAHNAVARNESGVVSVTSEPVKTVKDLISFYYYWKRKGAAASAASGVLGASGVSGTNASGGASCPLAHVGGSGGLASAAVNFSAAVAAASSADNTAVSTASTSAAHNSATGSQAYGTSGKKRKQTARGNLCTSCFYSNE</sequence>
<dbReference type="AlphaFoldDB" id="A0A8E0SAE7"/>
<proteinExistence type="predicted"/>
<dbReference type="Proteomes" id="UP000728185">
    <property type="component" value="Unassembled WGS sequence"/>
</dbReference>
<evidence type="ECO:0000256" key="1">
    <source>
        <dbReference type="SAM" id="MobiDB-lite"/>
    </source>
</evidence>
<feature type="compositionally biased region" description="Low complexity" evidence="1">
    <location>
        <begin position="44"/>
        <end position="58"/>
    </location>
</feature>
<dbReference type="OrthoDB" id="6147534at2759"/>
<protein>
    <submittedName>
        <fullName evidence="2">Cullin-associated NEDD8-dissociated protein 2</fullName>
    </submittedName>
</protein>
<accession>A0A8E0SAE7</accession>
<dbReference type="SUPFAM" id="SSF46689">
    <property type="entry name" value="Homeodomain-like"/>
    <property type="match status" value="1"/>
</dbReference>
<evidence type="ECO:0000313" key="3">
    <source>
        <dbReference type="Proteomes" id="UP000728185"/>
    </source>
</evidence>
<feature type="compositionally biased region" description="Basic residues" evidence="1">
    <location>
        <begin position="59"/>
        <end position="69"/>
    </location>
</feature>
<name>A0A8E0SAE7_9TREM</name>
<feature type="region of interest" description="Disordered" evidence="1">
    <location>
        <begin position="36"/>
        <end position="112"/>
    </location>
</feature>
<comment type="caution">
    <text evidence="2">The sequence shown here is derived from an EMBL/GenBank/DDBJ whole genome shotgun (WGS) entry which is preliminary data.</text>
</comment>
<dbReference type="Gene3D" id="1.10.10.60">
    <property type="entry name" value="Homeodomain-like"/>
    <property type="match status" value="1"/>
</dbReference>
<dbReference type="EMBL" id="LUCM01000090">
    <property type="protein sequence ID" value="KAA0201119.1"/>
    <property type="molecule type" value="Genomic_DNA"/>
</dbReference>
<evidence type="ECO:0000313" key="2">
    <source>
        <dbReference type="EMBL" id="KAA0201119.1"/>
    </source>
</evidence>